<dbReference type="PROSITE" id="PS51371">
    <property type="entry name" value="CBS"/>
    <property type="match status" value="1"/>
</dbReference>
<feature type="domain" description="CBS" evidence="11">
    <location>
        <begin position="222"/>
        <end position="281"/>
    </location>
</feature>
<dbReference type="PANTHER" id="PTHR43099">
    <property type="entry name" value="UPF0053 PROTEIN YRKA"/>
    <property type="match status" value="1"/>
</dbReference>
<accession>A0ABY7GQU7</accession>
<feature type="transmembrane region" description="Helical" evidence="10">
    <location>
        <begin position="135"/>
        <end position="158"/>
    </location>
</feature>
<evidence type="ECO:0000256" key="4">
    <source>
        <dbReference type="ARBA" id="ARBA00022737"/>
    </source>
</evidence>
<gene>
    <name evidence="13" type="ORF">NM686_010240</name>
</gene>
<name>A0ABY7GQU7_9GAMM</name>
<comment type="subcellular location">
    <subcellularLocation>
        <location evidence="1">Cell membrane</location>
        <topology evidence="1">Multi-pass membrane protein</topology>
    </subcellularLocation>
</comment>
<evidence type="ECO:0000313" key="13">
    <source>
        <dbReference type="EMBL" id="WAR46865.1"/>
    </source>
</evidence>
<dbReference type="InterPro" id="IPR046342">
    <property type="entry name" value="CBS_dom_sf"/>
</dbReference>
<keyword evidence="5 9" id="KW-1133">Transmembrane helix</keyword>
<evidence type="ECO:0000256" key="6">
    <source>
        <dbReference type="ARBA" id="ARBA00023122"/>
    </source>
</evidence>
<keyword evidence="6 8" id="KW-0129">CBS domain</keyword>
<dbReference type="InterPro" id="IPR000644">
    <property type="entry name" value="CBS_dom"/>
</dbReference>
<evidence type="ECO:0000256" key="7">
    <source>
        <dbReference type="ARBA" id="ARBA00023136"/>
    </source>
</evidence>
<dbReference type="SUPFAM" id="SSF54631">
    <property type="entry name" value="CBS-domain pair"/>
    <property type="match status" value="1"/>
</dbReference>
<evidence type="ECO:0000256" key="3">
    <source>
        <dbReference type="ARBA" id="ARBA00022692"/>
    </source>
</evidence>
<evidence type="ECO:0000256" key="9">
    <source>
        <dbReference type="PROSITE-ProRule" id="PRU01193"/>
    </source>
</evidence>
<dbReference type="InterPro" id="IPR044751">
    <property type="entry name" value="Ion_transp-like_CBS"/>
</dbReference>
<dbReference type="InterPro" id="IPR002550">
    <property type="entry name" value="CNNM"/>
</dbReference>
<dbReference type="InterPro" id="IPR005170">
    <property type="entry name" value="Transptr-assoc_dom"/>
</dbReference>
<dbReference type="Proteomes" id="UP001162780">
    <property type="component" value="Chromosome"/>
</dbReference>
<sequence length="443" mass="49359">MNNLLLVAGALLLVFLNGFFVALEFSLVKLRQTRIKTIAETQGWRGRTLAKIHGNLDAYLSACQLGITLASLGLGWVGEPAFADLLDPLFAKIGIVSPELIHSISFAFAFCSISFLHIVVGEQAPKSMAIRNPEAVGLFSAGPLYLFYWLMYPAIWLLNGSSNLVLRIAGLSYPKGHDSHYSTDELKLILRSSRPGGRFTDDEWNVLAKALDFSKLEVSELMRPIHEITSLHRNKTVEENLHIVAQSRFSRFPYFDSNNTDVLGVIHLKDLFLGLQHGKAIENLESYLRPIQFIPSHMPAVELFRMFTRGAPHFAIIGLQGQKPRGFITLDNLLSAMVGDIQDEFRPNDTGWQTLEDGSLLGKGSLPIFSLERVLDIDIENEELDLEDVDSVGGLILVKLQDVPEENETIAFENFDITVTTMNGPRIEWVKVTPKAIVEQKSG</sequence>
<dbReference type="Pfam" id="PF01595">
    <property type="entry name" value="CNNM"/>
    <property type="match status" value="1"/>
</dbReference>
<dbReference type="Gene3D" id="3.30.465.10">
    <property type="match status" value="1"/>
</dbReference>
<keyword evidence="2" id="KW-1003">Cell membrane</keyword>
<evidence type="ECO:0000259" key="11">
    <source>
        <dbReference type="PROSITE" id="PS51371"/>
    </source>
</evidence>
<evidence type="ECO:0000256" key="10">
    <source>
        <dbReference type="SAM" id="Phobius"/>
    </source>
</evidence>
<dbReference type="SMART" id="SM01091">
    <property type="entry name" value="CorC_HlyC"/>
    <property type="match status" value="1"/>
</dbReference>
<dbReference type="Pfam" id="PF03471">
    <property type="entry name" value="CorC_HlyC"/>
    <property type="match status" value="1"/>
</dbReference>
<keyword evidence="14" id="KW-1185">Reference proteome</keyword>
<feature type="domain" description="CNNM transmembrane" evidence="12">
    <location>
        <begin position="1"/>
        <end position="203"/>
    </location>
</feature>
<feature type="transmembrane region" description="Helical" evidence="10">
    <location>
        <begin position="6"/>
        <end position="28"/>
    </location>
</feature>
<dbReference type="EMBL" id="CP113517">
    <property type="protein sequence ID" value="WAR46865.1"/>
    <property type="molecule type" value="Genomic_DNA"/>
</dbReference>
<dbReference type="InterPro" id="IPR036318">
    <property type="entry name" value="FAD-bd_PCMH-like_sf"/>
</dbReference>
<evidence type="ECO:0000256" key="2">
    <source>
        <dbReference type="ARBA" id="ARBA00022475"/>
    </source>
</evidence>
<feature type="transmembrane region" description="Helical" evidence="10">
    <location>
        <begin position="100"/>
        <end position="120"/>
    </location>
</feature>
<dbReference type="PROSITE" id="PS51846">
    <property type="entry name" value="CNNM"/>
    <property type="match status" value="1"/>
</dbReference>
<evidence type="ECO:0000256" key="8">
    <source>
        <dbReference type="PROSITE-ProRule" id="PRU00703"/>
    </source>
</evidence>
<dbReference type="InterPro" id="IPR051676">
    <property type="entry name" value="UPF0053_domain"/>
</dbReference>
<evidence type="ECO:0000256" key="1">
    <source>
        <dbReference type="ARBA" id="ARBA00004651"/>
    </source>
</evidence>
<dbReference type="CDD" id="cd04590">
    <property type="entry name" value="CBS_pair_CorC_HlyC_assoc"/>
    <property type="match status" value="1"/>
</dbReference>
<keyword evidence="3 9" id="KW-0812">Transmembrane</keyword>
<dbReference type="SUPFAM" id="SSF56176">
    <property type="entry name" value="FAD-binding/transporter-associated domain-like"/>
    <property type="match status" value="1"/>
</dbReference>
<organism evidence="13 14">
    <name type="scientific">Methylomonas rapida</name>
    <dbReference type="NCBI Taxonomy" id="2963939"/>
    <lineage>
        <taxon>Bacteria</taxon>
        <taxon>Pseudomonadati</taxon>
        <taxon>Pseudomonadota</taxon>
        <taxon>Gammaproteobacteria</taxon>
        <taxon>Methylococcales</taxon>
        <taxon>Methylococcaceae</taxon>
        <taxon>Methylomonas</taxon>
    </lineage>
</organism>
<evidence type="ECO:0000313" key="14">
    <source>
        <dbReference type="Proteomes" id="UP001162780"/>
    </source>
</evidence>
<keyword evidence="4" id="KW-0677">Repeat</keyword>
<dbReference type="Pfam" id="PF00571">
    <property type="entry name" value="CBS"/>
    <property type="match status" value="1"/>
</dbReference>
<dbReference type="RefSeq" id="WP_255187778.1">
    <property type="nucleotide sequence ID" value="NZ_CP113517.1"/>
</dbReference>
<reference evidence="13" key="1">
    <citation type="submission" date="2022-11" db="EMBL/GenBank/DDBJ databases">
        <title>Methylomonas rapida sp. nov., Carotenoid-Producing Obligate Methanotrophs with High Growth Characteristics and Biotechnological Potential.</title>
        <authorList>
            <person name="Tikhonova E.N."/>
            <person name="Suleimanov R.Z."/>
            <person name="Miroshnikov K."/>
            <person name="Oshkin I.Y."/>
            <person name="Belova S.E."/>
            <person name="Danilova O.V."/>
            <person name="Ashikhmin A."/>
            <person name="Konopkin A."/>
            <person name="But S.Y."/>
            <person name="Khmelenina V.N."/>
            <person name="Kuznetsov N."/>
            <person name="Pimenov N.V."/>
            <person name="Dedysh S.N."/>
        </authorList>
    </citation>
    <scope>NUCLEOTIDE SEQUENCE</scope>
    <source>
        <strain evidence="13">MP1</strain>
    </source>
</reference>
<dbReference type="PANTHER" id="PTHR43099:SF5">
    <property type="entry name" value="HLYC_CORC FAMILY TRANSPORTER"/>
    <property type="match status" value="1"/>
</dbReference>
<dbReference type="Gene3D" id="3.10.580.10">
    <property type="entry name" value="CBS-domain"/>
    <property type="match status" value="1"/>
</dbReference>
<evidence type="ECO:0000259" key="12">
    <source>
        <dbReference type="PROSITE" id="PS51846"/>
    </source>
</evidence>
<proteinExistence type="predicted"/>
<protein>
    <submittedName>
        <fullName evidence="13">Hemolysin family protein</fullName>
    </submittedName>
</protein>
<evidence type="ECO:0000256" key="5">
    <source>
        <dbReference type="ARBA" id="ARBA00022989"/>
    </source>
</evidence>
<keyword evidence="7 9" id="KW-0472">Membrane</keyword>
<dbReference type="InterPro" id="IPR016169">
    <property type="entry name" value="FAD-bd_PCMH_sub2"/>
</dbReference>